<name>C0HGW2_MAIZE</name>
<accession>C0HGW2</accession>
<evidence type="ECO:0000313" key="1">
    <source>
        <dbReference type="EMBL" id="ACN26265.1"/>
    </source>
</evidence>
<reference evidence="1" key="1">
    <citation type="journal article" date="2009" name="PLoS Genet.">
        <title>Sequencing, mapping, and analysis of 27,455 maize full-length cDNAs.</title>
        <authorList>
            <person name="Soderlund C."/>
            <person name="Descour A."/>
            <person name="Kudrna D."/>
            <person name="Bomhoff M."/>
            <person name="Boyd L."/>
            <person name="Currie J."/>
            <person name="Angelova A."/>
            <person name="Collura K."/>
            <person name="Wissotski M."/>
            <person name="Ashley E."/>
            <person name="Morrow D."/>
            <person name="Fernandes J."/>
            <person name="Walbot V."/>
            <person name="Yu Y."/>
        </authorList>
    </citation>
    <scope>NUCLEOTIDE SEQUENCE</scope>
    <source>
        <strain evidence="1">B73</strain>
    </source>
</reference>
<proteinExistence type="evidence at transcript level"/>
<dbReference type="EMBL" id="BT061568">
    <property type="protein sequence ID" value="ACN26265.1"/>
    <property type="molecule type" value="mRNA"/>
</dbReference>
<sequence length="44" mass="4604">MTTSNTTPSSSLMPATACVGMALPWVTNPRSRHATVAPSSWATQ</sequence>
<dbReference type="AlphaFoldDB" id="C0HGW2"/>
<organism evidence="1">
    <name type="scientific">Zea mays</name>
    <name type="common">Maize</name>
    <dbReference type="NCBI Taxonomy" id="4577"/>
    <lineage>
        <taxon>Eukaryota</taxon>
        <taxon>Viridiplantae</taxon>
        <taxon>Streptophyta</taxon>
        <taxon>Embryophyta</taxon>
        <taxon>Tracheophyta</taxon>
        <taxon>Spermatophyta</taxon>
        <taxon>Magnoliopsida</taxon>
        <taxon>Liliopsida</taxon>
        <taxon>Poales</taxon>
        <taxon>Poaceae</taxon>
        <taxon>PACMAD clade</taxon>
        <taxon>Panicoideae</taxon>
        <taxon>Andropogonodae</taxon>
        <taxon>Andropogoneae</taxon>
        <taxon>Tripsacinae</taxon>
        <taxon>Zea</taxon>
    </lineage>
</organism>
<protein>
    <submittedName>
        <fullName evidence="1">Uncharacterized protein</fullName>
    </submittedName>
</protein>